<feature type="region of interest" description="Disordered" evidence="2">
    <location>
        <begin position="700"/>
        <end position="722"/>
    </location>
</feature>
<organism evidence="3 4">
    <name type="scientific">Elysia chlorotica</name>
    <name type="common">Eastern emerald elysia</name>
    <name type="synonym">Sea slug</name>
    <dbReference type="NCBI Taxonomy" id="188477"/>
    <lineage>
        <taxon>Eukaryota</taxon>
        <taxon>Metazoa</taxon>
        <taxon>Spiralia</taxon>
        <taxon>Lophotrochozoa</taxon>
        <taxon>Mollusca</taxon>
        <taxon>Gastropoda</taxon>
        <taxon>Heterobranchia</taxon>
        <taxon>Euthyneura</taxon>
        <taxon>Panpulmonata</taxon>
        <taxon>Sacoglossa</taxon>
        <taxon>Placobranchoidea</taxon>
        <taxon>Plakobranchidae</taxon>
        <taxon>Elysia</taxon>
    </lineage>
</organism>
<feature type="coiled-coil region" evidence="1">
    <location>
        <begin position="483"/>
        <end position="510"/>
    </location>
</feature>
<feature type="region of interest" description="Disordered" evidence="2">
    <location>
        <begin position="311"/>
        <end position="346"/>
    </location>
</feature>
<evidence type="ECO:0000313" key="3">
    <source>
        <dbReference type="EMBL" id="RUS79903.1"/>
    </source>
</evidence>
<feature type="compositionally biased region" description="Low complexity" evidence="2">
    <location>
        <begin position="152"/>
        <end position="165"/>
    </location>
</feature>
<feature type="compositionally biased region" description="Basic and acidic residues" evidence="2">
    <location>
        <begin position="141"/>
        <end position="151"/>
    </location>
</feature>
<protein>
    <submittedName>
        <fullName evidence="3">Uncharacterized protein</fullName>
    </submittedName>
</protein>
<feature type="region of interest" description="Disordered" evidence="2">
    <location>
        <begin position="370"/>
        <end position="392"/>
    </location>
</feature>
<feature type="region of interest" description="Disordered" evidence="2">
    <location>
        <begin position="940"/>
        <end position="988"/>
    </location>
</feature>
<accession>A0A3S0ZPR3</accession>
<dbReference type="EMBL" id="RQTK01000422">
    <property type="protein sequence ID" value="RUS79903.1"/>
    <property type="molecule type" value="Genomic_DNA"/>
</dbReference>
<keyword evidence="1" id="KW-0175">Coiled coil</keyword>
<dbReference type="Proteomes" id="UP000271974">
    <property type="component" value="Unassembled WGS sequence"/>
</dbReference>
<evidence type="ECO:0000256" key="2">
    <source>
        <dbReference type="SAM" id="MobiDB-lite"/>
    </source>
</evidence>
<dbReference type="AlphaFoldDB" id="A0A3S0ZPR3"/>
<keyword evidence="4" id="KW-1185">Reference proteome</keyword>
<feature type="compositionally biased region" description="Basic residues" evidence="2">
    <location>
        <begin position="953"/>
        <end position="963"/>
    </location>
</feature>
<sequence length="988" mass="110352">MTKVPDITQPLVSKLNLDLEELQPKYNKILPEIFKAMEHVNNVEVRAQLECLLGDVYSTFLQPEVEKQNARHQPSQFLEIIKRVIQSSPNTSNGKFLHAKSLKSIQRRATSKLDKAKALFQQVENLDAYFDGLLATLPEAEVRNNEHEARSSQRSKSSSSESKGPAPAPGCADSNKSVASTVIKTHSCAAAPLGGSQVVELPPLATAVSMSPPEEDGDESQAATSDNCKVEDQDSEMSTQDRRRLLHKLLGKEGCDKDDDQREKRSNPIVRARSKLRFVQETDKIKKISEGVWDFQLNPPPRYLFESNAKAEHDKQENPCRVPINLSHDSADTSNGRAESESQRDKPIICTSDSDIVAFSRALTDMLGFSQGNPVGDSEASTQSAPSQVDPKLPGLVKEVKTLGLSLQERKNRVGALKKSNALLREQISEVEGTLESFDKYLDSVKDKLGPVPLETIQREMYAFQEAMIERIFSCIEVLSAEMKALRKTNQTKAAKLQALLNRYEDTKKETPETLLTFGNSKKPATPPPSTPRQLITAELKRCLKAVVTGIECFHASCEDIWDETLSRIFGELDCLFTSLPSPPVERWTPDNPCAVSDSSLSSLDGLEEDIKVVNSLPKDKSKYGAMVVFSLRILERVSSEFSHLMVITRIKDLQIISIDHNIGMAYMSMRQMAIPRIKNTPNLIRRTEHRKNVWKLNKPEKKRKVQNENEPKQAAQSGLTHPEENLAIQGLNIEKKLKNPSDEICEPKGQPTMASPTKYVYPEQLLQSGDAPCHPGDALYHPDHAHHYPGRVPLHPGHALHHMGDPADRKLPLILEDCPQTLGSSYSTQSSSLCPWAQQEKWEHTKRSVRGANTHTNNGGKQKKNKTNFPKIQAVTNQNLQQPAAVGLGTPVKFVQEHVELCDERSDYLYNVSNKAQGKENHRPIQYCRFLAAPIPPSTKLIPGDVKETRSNQRKPLRKPRFRLTSNDLSAHDRGDIHNSTEISDAH</sequence>
<evidence type="ECO:0000256" key="1">
    <source>
        <dbReference type="SAM" id="Coils"/>
    </source>
</evidence>
<name>A0A3S0ZPR3_ELYCH</name>
<dbReference type="OrthoDB" id="10591608at2759"/>
<reference evidence="3 4" key="1">
    <citation type="submission" date="2019-01" db="EMBL/GenBank/DDBJ databases">
        <title>A draft genome assembly of the solar-powered sea slug Elysia chlorotica.</title>
        <authorList>
            <person name="Cai H."/>
            <person name="Li Q."/>
            <person name="Fang X."/>
            <person name="Li J."/>
            <person name="Curtis N.E."/>
            <person name="Altenburger A."/>
            <person name="Shibata T."/>
            <person name="Feng M."/>
            <person name="Maeda T."/>
            <person name="Schwartz J.A."/>
            <person name="Shigenobu S."/>
            <person name="Lundholm N."/>
            <person name="Nishiyama T."/>
            <person name="Yang H."/>
            <person name="Hasebe M."/>
            <person name="Li S."/>
            <person name="Pierce S.K."/>
            <person name="Wang J."/>
        </authorList>
    </citation>
    <scope>NUCLEOTIDE SEQUENCE [LARGE SCALE GENOMIC DNA]</scope>
    <source>
        <strain evidence="3">EC2010</strain>
        <tissue evidence="3">Whole organism of an adult</tissue>
    </source>
</reference>
<feature type="region of interest" description="Disordered" evidence="2">
    <location>
        <begin position="141"/>
        <end position="175"/>
    </location>
</feature>
<feature type="compositionally biased region" description="Basic and acidic residues" evidence="2">
    <location>
        <begin position="971"/>
        <end position="988"/>
    </location>
</feature>
<evidence type="ECO:0000313" key="4">
    <source>
        <dbReference type="Proteomes" id="UP000271974"/>
    </source>
</evidence>
<feature type="region of interest" description="Disordered" evidence="2">
    <location>
        <begin position="845"/>
        <end position="867"/>
    </location>
</feature>
<comment type="caution">
    <text evidence="3">The sequence shown here is derived from an EMBL/GenBank/DDBJ whole genome shotgun (WGS) entry which is preliminary data.</text>
</comment>
<feature type="region of interest" description="Disordered" evidence="2">
    <location>
        <begin position="208"/>
        <end position="241"/>
    </location>
</feature>
<proteinExistence type="predicted"/>
<gene>
    <name evidence="3" type="ORF">EGW08_012341</name>
</gene>